<evidence type="ECO:0000313" key="1">
    <source>
        <dbReference type="EMBL" id="GLI03607.1"/>
    </source>
</evidence>
<reference evidence="1" key="1">
    <citation type="submission" date="2022-12" db="EMBL/GenBank/DDBJ databases">
        <title>New Phytohabitans aurantiacus sp. RD004123 nov., an actinomycete isolated from soil.</title>
        <authorList>
            <person name="Triningsih D.W."/>
            <person name="Harunari E."/>
            <person name="Igarashi Y."/>
        </authorList>
    </citation>
    <scope>NUCLEOTIDE SEQUENCE</scope>
    <source>
        <strain evidence="1">RD004123</strain>
    </source>
</reference>
<keyword evidence="2" id="KW-1185">Reference proteome</keyword>
<dbReference type="Proteomes" id="UP001144280">
    <property type="component" value="Unassembled WGS sequence"/>
</dbReference>
<accession>A0ABQ5RBP0</accession>
<organism evidence="1 2">
    <name type="scientific">Phytohabitans aurantiacus</name>
    <dbReference type="NCBI Taxonomy" id="3016789"/>
    <lineage>
        <taxon>Bacteria</taxon>
        <taxon>Bacillati</taxon>
        <taxon>Actinomycetota</taxon>
        <taxon>Actinomycetes</taxon>
        <taxon>Micromonosporales</taxon>
        <taxon>Micromonosporaceae</taxon>
    </lineage>
</organism>
<name>A0ABQ5RBP0_9ACTN</name>
<dbReference type="EMBL" id="BSDI01000091">
    <property type="protein sequence ID" value="GLI03607.1"/>
    <property type="molecule type" value="Genomic_DNA"/>
</dbReference>
<evidence type="ECO:0000313" key="2">
    <source>
        <dbReference type="Proteomes" id="UP001144280"/>
    </source>
</evidence>
<dbReference type="RefSeq" id="WP_281905944.1">
    <property type="nucleotide sequence ID" value="NZ_BSDI01000091.1"/>
</dbReference>
<protein>
    <submittedName>
        <fullName evidence="1">Uncharacterized protein</fullName>
    </submittedName>
</protein>
<sequence length="210" mass="22446">MSQPHARPFLRAATVFAVALLLAVGSAFVTSGHRAGPVDQAFAAAAAVPSLTPAPTKPSTNAWIPAFCATGRFIDITVVEYGWHALRGDLTRCSQYPTEAMFTLVTFNHGNDVEVVYRDRLRWYQPSGRSPFQGLFTSEPSAGEVGVCAMRTTRDRIACVRVSFPTTGPATIESIPTTDPLVDTPVVYVPEDGPPPPGGFCGSCLHLPVI</sequence>
<comment type="caution">
    <text evidence="1">The sequence shown here is derived from an EMBL/GenBank/DDBJ whole genome shotgun (WGS) entry which is preliminary data.</text>
</comment>
<gene>
    <name evidence="1" type="ORF">Pa4123_88850</name>
</gene>
<proteinExistence type="predicted"/>